<evidence type="ECO:0000256" key="7">
    <source>
        <dbReference type="ARBA" id="ARBA00022801"/>
    </source>
</evidence>
<comment type="similarity">
    <text evidence="2">Belongs to the peptidase M20A family. ArgE subfamily.</text>
</comment>
<evidence type="ECO:0000256" key="5">
    <source>
        <dbReference type="ARBA" id="ARBA00022605"/>
    </source>
</evidence>
<evidence type="ECO:0000256" key="9">
    <source>
        <dbReference type="ARBA" id="ARBA00023285"/>
    </source>
</evidence>
<dbReference type="Gene3D" id="3.40.630.10">
    <property type="entry name" value="Zn peptidases"/>
    <property type="match status" value="1"/>
</dbReference>
<evidence type="ECO:0000313" key="12">
    <source>
        <dbReference type="Proteomes" id="UP000005744"/>
    </source>
</evidence>
<dbReference type="HOGENOM" id="CLU_021802_2_4_6"/>
<evidence type="ECO:0000259" key="10">
    <source>
        <dbReference type="Pfam" id="PF07687"/>
    </source>
</evidence>
<evidence type="ECO:0000256" key="3">
    <source>
        <dbReference type="ARBA" id="ARBA00022490"/>
    </source>
</evidence>
<dbReference type="InterPro" id="IPR011650">
    <property type="entry name" value="Peptidase_M20_dimer"/>
</dbReference>
<evidence type="ECO:0000256" key="4">
    <source>
        <dbReference type="ARBA" id="ARBA00022571"/>
    </source>
</evidence>
<dbReference type="AlphaFoldDB" id="I3CG68"/>
<gene>
    <name evidence="11" type="ORF">BegalDRAFT_1734</name>
</gene>
<sequence length="391" mass="43646">MMPQPPPYPISQPLLAQLIAFDTTSRYSNLQLIEFVRDYLAQWQIDSTLTFDDSRKKANLYATIGKATTGGILLSGHTDVVPVDGQNWQTEPFHLVEQAGKLFGRGSTDMKGFLAVCLAFVPYWAEHPLKMPIHLAFSYDEEVGCLGVRRLIANLAEQTIRPRFCVIGEPTEMRVIQAHKGKISMRCHVHGQSCHSSLTHQGVNAVEYAAEIIGYLKNMARRLRDKGPWDDSFDPPYTTIHTGKIQGGTALNIVPEHCVFDFEFRYLPNQDGQQLLAEIIAFAERKLLPEMQSVTTDVGFIWEELATFASLNTAETEEIVTLAKQLAVTEQVGKVSFGTEGGLFQQAGVSTIICGPGSIQQAHKPNEFITTEQLHQCECFMQRLTNQLLSE</sequence>
<dbReference type="SUPFAM" id="SSF55031">
    <property type="entry name" value="Bacterial exopeptidase dimerisation domain"/>
    <property type="match status" value="1"/>
</dbReference>
<dbReference type="PANTHER" id="PTHR43808:SF31">
    <property type="entry name" value="N-ACETYL-L-CITRULLINE DEACETYLASE"/>
    <property type="match status" value="1"/>
</dbReference>
<dbReference type="STRING" id="395493.BegalDRAFT_1734"/>
<evidence type="ECO:0000256" key="2">
    <source>
        <dbReference type="ARBA" id="ARBA00005691"/>
    </source>
</evidence>
<evidence type="ECO:0000256" key="1">
    <source>
        <dbReference type="ARBA" id="ARBA00001947"/>
    </source>
</evidence>
<dbReference type="Pfam" id="PF07687">
    <property type="entry name" value="M20_dimer"/>
    <property type="match status" value="1"/>
</dbReference>
<dbReference type="InterPro" id="IPR050072">
    <property type="entry name" value="Peptidase_M20A"/>
</dbReference>
<keyword evidence="12" id="KW-1185">Reference proteome</keyword>
<dbReference type="GO" id="GO:0008777">
    <property type="term" value="F:acetylornithine deacetylase activity"/>
    <property type="evidence" value="ECO:0007669"/>
    <property type="project" value="TreeGrafter"/>
</dbReference>
<keyword evidence="3" id="KW-0963">Cytoplasm</keyword>
<dbReference type="Gene3D" id="3.30.70.360">
    <property type="match status" value="1"/>
</dbReference>
<dbReference type="PROSITE" id="PS00759">
    <property type="entry name" value="ARGE_DAPE_CPG2_2"/>
    <property type="match status" value="1"/>
</dbReference>
<dbReference type="NCBIfam" id="NF005710">
    <property type="entry name" value="PRK07522.1"/>
    <property type="match status" value="1"/>
</dbReference>
<dbReference type="PANTHER" id="PTHR43808">
    <property type="entry name" value="ACETYLORNITHINE DEACETYLASE"/>
    <property type="match status" value="1"/>
</dbReference>
<keyword evidence="5" id="KW-0028">Amino-acid biosynthesis</keyword>
<dbReference type="PROSITE" id="PS00758">
    <property type="entry name" value="ARGE_DAPE_CPG2_1"/>
    <property type="match status" value="1"/>
</dbReference>
<evidence type="ECO:0000313" key="11">
    <source>
        <dbReference type="EMBL" id="EIJ42611.1"/>
    </source>
</evidence>
<feature type="domain" description="Peptidase M20 dimerisation" evidence="10">
    <location>
        <begin position="178"/>
        <end position="288"/>
    </location>
</feature>
<evidence type="ECO:0000256" key="8">
    <source>
        <dbReference type="ARBA" id="ARBA00022833"/>
    </source>
</evidence>
<dbReference type="eggNOG" id="COG0624">
    <property type="taxonomic scope" value="Bacteria"/>
</dbReference>
<dbReference type="InterPro" id="IPR010169">
    <property type="entry name" value="AcOrn-deacetyl"/>
</dbReference>
<comment type="cofactor">
    <cofactor evidence="1">
        <name>Zn(2+)</name>
        <dbReference type="ChEBI" id="CHEBI:29105"/>
    </cofactor>
</comment>
<keyword evidence="8" id="KW-0862">Zinc</keyword>
<keyword evidence="7" id="KW-0378">Hydrolase</keyword>
<dbReference type="Pfam" id="PF01546">
    <property type="entry name" value="Peptidase_M20"/>
    <property type="match status" value="1"/>
</dbReference>
<keyword evidence="9" id="KW-0170">Cobalt</keyword>
<dbReference type="GO" id="GO:0046872">
    <property type="term" value="F:metal ion binding"/>
    <property type="evidence" value="ECO:0007669"/>
    <property type="project" value="UniProtKB-KW"/>
</dbReference>
<evidence type="ECO:0000256" key="6">
    <source>
        <dbReference type="ARBA" id="ARBA00022723"/>
    </source>
</evidence>
<dbReference type="GO" id="GO:0006526">
    <property type="term" value="P:L-arginine biosynthetic process"/>
    <property type="evidence" value="ECO:0007669"/>
    <property type="project" value="UniProtKB-KW"/>
</dbReference>
<reference evidence="11 12" key="1">
    <citation type="submission" date="2011-11" db="EMBL/GenBank/DDBJ databases">
        <title>Improved High-Quality Draft sequence of Beggiatoa alba B18lD.</title>
        <authorList>
            <consortium name="US DOE Joint Genome Institute"/>
            <person name="Lucas S."/>
            <person name="Han J."/>
            <person name="Lapidus A."/>
            <person name="Cheng J.-F."/>
            <person name="Goodwin L."/>
            <person name="Pitluck S."/>
            <person name="Peters L."/>
            <person name="Mikhailova N."/>
            <person name="Held B."/>
            <person name="Detter J.C."/>
            <person name="Han C."/>
            <person name="Tapia R."/>
            <person name="Land M."/>
            <person name="Hauser L."/>
            <person name="Kyrpides N."/>
            <person name="Ivanova N."/>
            <person name="Pagani I."/>
            <person name="Samuel K."/>
            <person name="Teske A."/>
            <person name="Mueller J."/>
            <person name="Woyke T."/>
        </authorList>
    </citation>
    <scope>NUCLEOTIDE SEQUENCE [LARGE SCALE GENOMIC DNA]</scope>
    <source>
        <strain evidence="11 12">B18LD</strain>
    </source>
</reference>
<keyword evidence="4" id="KW-0055">Arginine biosynthesis</keyword>
<proteinExistence type="inferred from homology"/>
<dbReference type="CDD" id="cd03894">
    <property type="entry name" value="M20_ArgE"/>
    <property type="match status" value="1"/>
</dbReference>
<dbReference type="InterPro" id="IPR036264">
    <property type="entry name" value="Bact_exopeptidase_dim_dom"/>
</dbReference>
<accession>I3CG68</accession>
<dbReference type="EMBL" id="JH600070">
    <property type="protein sequence ID" value="EIJ42611.1"/>
    <property type="molecule type" value="Genomic_DNA"/>
</dbReference>
<keyword evidence="6" id="KW-0479">Metal-binding</keyword>
<organism evidence="11 12">
    <name type="scientific">Beggiatoa alba B18LD</name>
    <dbReference type="NCBI Taxonomy" id="395493"/>
    <lineage>
        <taxon>Bacteria</taxon>
        <taxon>Pseudomonadati</taxon>
        <taxon>Pseudomonadota</taxon>
        <taxon>Gammaproteobacteria</taxon>
        <taxon>Thiotrichales</taxon>
        <taxon>Thiotrichaceae</taxon>
        <taxon>Beggiatoa</taxon>
    </lineage>
</organism>
<dbReference type="Proteomes" id="UP000005744">
    <property type="component" value="Unassembled WGS sequence"/>
</dbReference>
<dbReference type="InterPro" id="IPR002933">
    <property type="entry name" value="Peptidase_M20"/>
</dbReference>
<name>I3CG68_9GAMM</name>
<dbReference type="SUPFAM" id="SSF53187">
    <property type="entry name" value="Zn-dependent exopeptidases"/>
    <property type="match status" value="1"/>
</dbReference>
<dbReference type="NCBIfam" id="TIGR01892">
    <property type="entry name" value="AcOrn-deacetyl"/>
    <property type="match status" value="1"/>
</dbReference>
<protein>
    <submittedName>
        <fullName evidence="11">Acetylornithine deacetylase ArgE</fullName>
    </submittedName>
</protein>
<dbReference type="InterPro" id="IPR001261">
    <property type="entry name" value="ArgE/DapE_CS"/>
</dbReference>
<dbReference type="RefSeq" id="WP_002685706.1">
    <property type="nucleotide sequence ID" value="NZ_JH600070.1"/>
</dbReference>